<gene>
    <name evidence="1" type="ORF">PoB_001032700</name>
</gene>
<evidence type="ECO:0000313" key="2">
    <source>
        <dbReference type="Proteomes" id="UP000735302"/>
    </source>
</evidence>
<organism evidence="1 2">
    <name type="scientific">Plakobranchus ocellatus</name>
    <dbReference type="NCBI Taxonomy" id="259542"/>
    <lineage>
        <taxon>Eukaryota</taxon>
        <taxon>Metazoa</taxon>
        <taxon>Spiralia</taxon>
        <taxon>Lophotrochozoa</taxon>
        <taxon>Mollusca</taxon>
        <taxon>Gastropoda</taxon>
        <taxon>Heterobranchia</taxon>
        <taxon>Euthyneura</taxon>
        <taxon>Panpulmonata</taxon>
        <taxon>Sacoglossa</taxon>
        <taxon>Placobranchoidea</taxon>
        <taxon>Plakobranchidae</taxon>
        <taxon>Plakobranchus</taxon>
    </lineage>
</organism>
<comment type="caution">
    <text evidence="1">The sequence shown here is derived from an EMBL/GenBank/DDBJ whole genome shotgun (WGS) entry which is preliminary data.</text>
</comment>
<evidence type="ECO:0000313" key="1">
    <source>
        <dbReference type="EMBL" id="GFN83821.1"/>
    </source>
</evidence>
<dbReference type="Proteomes" id="UP000735302">
    <property type="component" value="Unassembled WGS sequence"/>
</dbReference>
<dbReference type="AlphaFoldDB" id="A0AAV3YLM2"/>
<protein>
    <submittedName>
        <fullName evidence="1">Uncharacterized protein</fullName>
    </submittedName>
</protein>
<proteinExistence type="predicted"/>
<dbReference type="EMBL" id="BLXT01001235">
    <property type="protein sequence ID" value="GFN83821.1"/>
    <property type="molecule type" value="Genomic_DNA"/>
</dbReference>
<accession>A0AAV3YLM2</accession>
<sequence length="119" mass="13602">MKRKRKAEALKSIEYKRTFEAFSENGFDAARRKSKKGKAPGRDEVTQKMLAEIGPRAKGVLLELEIAGEIRPSSKRRTVSEDPVAILELATNREPRELRREEQSAMTLEKYLRVGERSV</sequence>
<keyword evidence="2" id="KW-1185">Reference proteome</keyword>
<name>A0AAV3YLM2_9GAST</name>
<reference evidence="1 2" key="1">
    <citation type="journal article" date="2021" name="Elife">
        <title>Chloroplast acquisition without the gene transfer in kleptoplastic sea slugs, Plakobranchus ocellatus.</title>
        <authorList>
            <person name="Maeda T."/>
            <person name="Takahashi S."/>
            <person name="Yoshida T."/>
            <person name="Shimamura S."/>
            <person name="Takaki Y."/>
            <person name="Nagai Y."/>
            <person name="Toyoda A."/>
            <person name="Suzuki Y."/>
            <person name="Arimoto A."/>
            <person name="Ishii H."/>
            <person name="Satoh N."/>
            <person name="Nishiyama T."/>
            <person name="Hasebe M."/>
            <person name="Maruyama T."/>
            <person name="Minagawa J."/>
            <person name="Obokata J."/>
            <person name="Shigenobu S."/>
        </authorList>
    </citation>
    <scope>NUCLEOTIDE SEQUENCE [LARGE SCALE GENOMIC DNA]</scope>
</reference>